<sequence>MIASSTSGKWLKIGEVADRSGLSVKTIRYYEDIGLLSPVVKRTESGYRLFSSEIINRLAFIKRSQSLGLSLGEIQEILTVHDEGELPCGALKQHLLSKVDAIASQIESLEILKAELQGLLSGWQDRPPAHRIDQTICPNIQD</sequence>
<dbReference type="InterPro" id="IPR009061">
    <property type="entry name" value="DNA-bd_dom_put_sf"/>
</dbReference>
<reference evidence="5 6" key="1">
    <citation type="submission" date="2022-04" db="EMBL/GenBank/DDBJ databases">
        <title>Positive selection, recombination, and allopatry shape intraspecific diversity of widespread and dominant cyanobacteria.</title>
        <authorList>
            <person name="Wei J."/>
            <person name="Shu W."/>
            <person name="Hu C."/>
        </authorList>
    </citation>
    <scope>NUCLEOTIDE SEQUENCE [LARGE SCALE GENOMIC DNA]</scope>
    <source>
        <strain evidence="5 6">GB2-A5</strain>
    </source>
</reference>
<name>A0ABV0JTT5_9CYAN</name>
<dbReference type="SMART" id="SM00422">
    <property type="entry name" value="HTH_MERR"/>
    <property type="match status" value="1"/>
</dbReference>
<dbReference type="PROSITE" id="PS50937">
    <property type="entry name" value="HTH_MERR_2"/>
    <property type="match status" value="1"/>
</dbReference>
<dbReference type="PRINTS" id="PR00040">
    <property type="entry name" value="HTHMERR"/>
</dbReference>
<dbReference type="Pfam" id="PF13411">
    <property type="entry name" value="MerR_1"/>
    <property type="match status" value="1"/>
</dbReference>
<evidence type="ECO:0000256" key="1">
    <source>
        <dbReference type="ARBA" id="ARBA00023015"/>
    </source>
</evidence>
<evidence type="ECO:0000313" key="6">
    <source>
        <dbReference type="Proteomes" id="UP001442494"/>
    </source>
</evidence>
<keyword evidence="6" id="KW-1185">Reference proteome</keyword>
<proteinExistence type="predicted"/>
<dbReference type="InterPro" id="IPR047057">
    <property type="entry name" value="MerR_fam"/>
</dbReference>
<keyword evidence="2" id="KW-0238">DNA-binding</keyword>
<dbReference type="Gene3D" id="1.10.1660.10">
    <property type="match status" value="1"/>
</dbReference>
<gene>
    <name evidence="5" type="ORF">NDI37_20300</name>
</gene>
<dbReference type="PANTHER" id="PTHR30204:SF94">
    <property type="entry name" value="HEAVY METAL-DEPENDENT TRANSCRIPTIONAL REGULATOR HI_0293-RELATED"/>
    <property type="match status" value="1"/>
</dbReference>
<keyword evidence="1" id="KW-0805">Transcription regulation</keyword>
<dbReference type="InterPro" id="IPR000551">
    <property type="entry name" value="MerR-type_HTH_dom"/>
</dbReference>
<dbReference type="RefSeq" id="WP_190424999.1">
    <property type="nucleotide sequence ID" value="NZ_JAMPKK010000051.1"/>
</dbReference>
<dbReference type="SUPFAM" id="SSF46955">
    <property type="entry name" value="Putative DNA-binding domain"/>
    <property type="match status" value="1"/>
</dbReference>
<evidence type="ECO:0000256" key="3">
    <source>
        <dbReference type="ARBA" id="ARBA00023163"/>
    </source>
</evidence>
<accession>A0ABV0JTT5</accession>
<evidence type="ECO:0000256" key="2">
    <source>
        <dbReference type="ARBA" id="ARBA00023125"/>
    </source>
</evidence>
<comment type="caution">
    <text evidence="5">The sequence shown here is derived from an EMBL/GenBank/DDBJ whole genome shotgun (WGS) entry which is preliminary data.</text>
</comment>
<evidence type="ECO:0000313" key="5">
    <source>
        <dbReference type="EMBL" id="MEP0866798.1"/>
    </source>
</evidence>
<organism evidence="5 6">
    <name type="scientific">Funiculus sociatus GB2-A5</name>
    <dbReference type="NCBI Taxonomy" id="2933946"/>
    <lineage>
        <taxon>Bacteria</taxon>
        <taxon>Bacillati</taxon>
        <taxon>Cyanobacteriota</taxon>
        <taxon>Cyanophyceae</taxon>
        <taxon>Coleofasciculales</taxon>
        <taxon>Coleofasciculaceae</taxon>
        <taxon>Funiculus</taxon>
    </lineage>
</organism>
<dbReference type="PROSITE" id="PS00552">
    <property type="entry name" value="HTH_MERR_1"/>
    <property type="match status" value="1"/>
</dbReference>
<dbReference type="EMBL" id="JAMPKK010000051">
    <property type="protein sequence ID" value="MEP0866798.1"/>
    <property type="molecule type" value="Genomic_DNA"/>
</dbReference>
<dbReference type="PANTHER" id="PTHR30204">
    <property type="entry name" value="REDOX-CYCLING DRUG-SENSING TRANSCRIPTIONAL ACTIVATOR SOXR"/>
    <property type="match status" value="1"/>
</dbReference>
<dbReference type="CDD" id="cd04770">
    <property type="entry name" value="HTH_HMRTR"/>
    <property type="match status" value="1"/>
</dbReference>
<keyword evidence="3" id="KW-0804">Transcription</keyword>
<evidence type="ECO:0000259" key="4">
    <source>
        <dbReference type="PROSITE" id="PS50937"/>
    </source>
</evidence>
<protein>
    <submittedName>
        <fullName evidence="5">Heavy metal-responsive transcriptional regulator</fullName>
    </submittedName>
</protein>
<feature type="domain" description="HTH merR-type" evidence="4">
    <location>
        <begin position="10"/>
        <end position="80"/>
    </location>
</feature>
<dbReference type="Proteomes" id="UP001442494">
    <property type="component" value="Unassembled WGS sequence"/>
</dbReference>